<dbReference type="PANTHER" id="PTHR33375">
    <property type="entry name" value="CHROMOSOME-PARTITIONING PROTEIN PARB-RELATED"/>
    <property type="match status" value="1"/>
</dbReference>
<organism evidence="2 3">
    <name type="scientific">candidate division WS6 bacterium GW2011_GWC1_36_11</name>
    <dbReference type="NCBI Taxonomy" id="1619090"/>
    <lineage>
        <taxon>Bacteria</taxon>
        <taxon>Candidatus Dojkabacteria</taxon>
    </lineage>
</organism>
<keyword evidence="1" id="KW-0175">Coiled coil</keyword>
<dbReference type="InterPro" id="IPR050336">
    <property type="entry name" value="Chromosome_partition/occlusion"/>
</dbReference>
<dbReference type="PANTHER" id="PTHR33375:SF1">
    <property type="entry name" value="CHROMOSOME-PARTITIONING PROTEIN PARB-RELATED"/>
    <property type="match status" value="1"/>
</dbReference>
<feature type="coiled-coil region" evidence="1">
    <location>
        <begin position="253"/>
        <end position="283"/>
    </location>
</feature>
<proteinExistence type="predicted"/>
<accession>A0A0G0FS19</accession>
<comment type="caution">
    <text evidence="2">The sequence shown here is derived from an EMBL/GenBank/DDBJ whole genome shotgun (WGS) entry which is preliminary data.</text>
</comment>
<sequence>MPENFDIEKAELILPEASYKNLREFIETASPDVVRTAYFRVPTEWLHEVKNVRPFNEQHIADLKESIKADGQLQAGIGDFFRNENGFLQPRLIAGKHRKKAVEEINFEKGPDEPITFFEVKFYDKQLTPRQIINIQMAENLQEKMTPAQDAVVIESMWNDYETFVKAGGGTKPDIKEFSAQISRSVDIVKDAIKYITEIDEKVQKLVDNKIISYSMALLLCGISKEERGFGVSDQLRYAQTFFMNKFTVKQAREYLKNRKMKIDESKMELEQERTQLTFEKNEDEAILKDHILSLHYASGMKVRENAIWFVKAIRMIKLLKNEEIEAKFSAGIQKTMGSLGFSITDFKKDLEPLISDEDYEFVFGEKKGTVLDLKFKTE</sequence>
<dbReference type="GO" id="GO:0007059">
    <property type="term" value="P:chromosome segregation"/>
    <property type="evidence" value="ECO:0007669"/>
    <property type="project" value="TreeGrafter"/>
</dbReference>
<name>A0A0G0FS19_9BACT</name>
<evidence type="ECO:0000313" key="2">
    <source>
        <dbReference type="EMBL" id="KKP90080.1"/>
    </source>
</evidence>
<dbReference type="InterPro" id="IPR036086">
    <property type="entry name" value="ParB/Sulfiredoxin_sf"/>
</dbReference>
<evidence type="ECO:0008006" key="4">
    <source>
        <dbReference type="Google" id="ProtNLM"/>
    </source>
</evidence>
<dbReference type="GO" id="GO:0005694">
    <property type="term" value="C:chromosome"/>
    <property type="evidence" value="ECO:0007669"/>
    <property type="project" value="TreeGrafter"/>
</dbReference>
<dbReference type="SUPFAM" id="SSF109709">
    <property type="entry name" value="KorB DNA-binding domain-like"/>
    <property type="match status" value="1"/>
</dbReference>
<evidence type="ECO:0000256" key="1">
    <source>
        <dbReference type="SAM" id="Coils"/>
    </source>
</evidence>
<dbReference type="Gene3D" id="1.10.10.2830">
    <property type="match status" value="1"/>
</dbReference>
<reference evidence="2 3" key="1">
    <citation type="journal article" date="2015" name="Nature">
        <title>rRNA introns, odd ribosomes, and small enigmatic genomes across a large radiation of phyla.</title>
        <authorList>
            <person name="Brown C.T."/>
            <person name="Hug L.A."/>
            <person name="Thomas B.C."/>
            <person name="Sharon I."/>
            <person name="Castelle C.J."/>
            <person name="Singh A."/>
            <person name="Wilkins M.J."/>
            <person name="Williams K.H."/>
            <person name="Banfield J.F."/>
        </authorList>
    </citation>
    <scope>NUCLEOTIDE SEQUENCE [LARGE SCALE GENOMIC DNA]</scope>
</reference>
<dbReference type="SUPFAM" id="SSF110849">
    <property type="entry name" value="ParB/Sulfiredoxin"/>
    <property type="match status" value="1"/>
</dbReference>
<gene>
    <name evidence="2" type="ORF">UR96_C0047G0010</name>
</gene>
<evidence type="ECO:0000313" key="3">
    <source>
        <dbReference type="Proteomes" id="UP000034140"/>
    </source>
</evidence>
<dbReference type="Proteomes" id="UP000034140">
    <property type="component" value="Unassembled WGS sequence"/>
</dbReference>
<dbReference type="EMBL" id="LBRE01000047">
    <property type="protein sequence ID" value="KKP90080.1"/>
    <property type="molecule type" value="Genomic_DNA"/>
</dbReference>
<protein>
    <recommendedName>
        <fullName evidence="4">ParB/Sulfiredoxin domain-containing protein</fullName>
    </recommendedName>
</protein>
<dbReference type="AlphaFoldDB" id="A0A0G0FS19"/>